<proteinExistence type="predicted"/>
<sequence>MAPFPGSAVARRRAVAAAWAPVPRSRALRGHAGTVPHLALPRATYPITSAPAVLDGGDPAEAGTGVWTFPGGGNPSDVPAVGNFLYDDNCHRSRRGALDDCEVQVS</sequence>
<protein>
    <submittedName>
        <fullName evidence="1">Uncharacterized protein</fullName>
    </submittedName>
</protein>
<reference evidence="1" key="1">
    <citation type="submission" date="2021-02" db="EMBL/GenBank/DDBJ databases">
        <authorList>
            <person name="Palmer J.M."/>
        </authorList>
    </citation>
    <scope>NUCLEOTIDE SEQUENCE</scope>
    <source>
        <strain evidence="1">SCRP734</strain>
    </source>
</reference>
<name>A0A8T1W105_9STRA</name>
<organism evidence="1 2">
    <name type="scientific">Phytophthora pseudosyringae</name>
    <dbReference type="NCBI Taxonomy" id="221518"/>
    <lineage>
        <taxon>Eukaryota</taxon>
        <taxon>Sar</taxon>
        <taxon>Stramenopiles</taxon>
        <taxon>Oomycota</taxon>
        <taxon>Peronosporomycetes</taxon>
        <taxon>Peronosporales</taxon>
        <taxon>Peronosporaceae</taxon>
        <taxon>Phytophthora</taxon>
    </lineage>
</organism>
<dbReference type="AlphaFoldDB" id="A0A8T1W105"/>
<comment type="caution">
    <text evidence="1">The sequence shown here is derived from an EMBL/GenBank/DDBJ whole genome shotgun (WGS) entry which is preliminary data.</text>
</comment>
<evidence type="ECO:0000313" key="2">
    <source>
        <dbReference type="Proteomes" id="UP000694044"/>
    </source>
</evidence>
<evidence type="ECO:0000313" key="1">
    <source>
        <dbReference type="EMBL" id="KAG7386906.1"/>
    </source>
</evidence>
<keyword evidence="2" id="KW-1185">Reference proteome</keyword>
<gene>
    <name evidence="1" type="ORF">PHYPSEUDO_015111</name>
</gene>
<dbReference type="Proteomes" id="UP000694044">
    <property type="component" value="Unassembled WGS sequence"/>
</dbReference>
<dbReference type="EMBL" id="JAGDFM010000090">
    <property type="protein sequence ID" value="KAG7386906.1"/>
    <property type="molecule type" value="Genomic_DNA"/>
</dbReference>
<accession>A0A8T1W105</accession>